<keyword evidence="1" id="KW-0540">Nuclease</keyword>
<sequence>MSFLRKGLIFFLTCLVCFTVTITSHFHLSPVSATETLIVAQVPTVNLSQLPPEARNTLKLIDQGGPFPYPEKDGSTFFNRERLLPNQSNGYYREYTIPTPGIGHRGARRFVVGSQGEIYYTSDHYQSFFRVLRQ</sequence>
<evidence type="ECO:0000313" key="4">
    <source>
        <dbReference type="Proteomes" id="UP000182190"/>
    </source>
</evidence>
<dbReference type="Proteomes" id="UP000182190">
    <property type="component" value="Unassembled WGS sequence"/>
</dbReference>
<dbReference type="RefSeq" id="WP_083616171.1">
    <property type="nucleotide sequence ID" value="NZ_LR734982.1"/>
</dbReference>
<dbReference type="InterPro" id="IPR016191">
    <property type="entry name" value="Ribonuclease/ribotoxin"/>
</dbReference>
<proteinExistence type="predicted"/>
<evidence type="ECO:0000256" key="1">
    <source>
        <dbReference type="ARBA" id="ARBA00022722"/>
    </source>
</evidence>
<evidence type="ECO:0000313" key="3">
    <source>
        <dbReference type="EMBL" id="VXD14496.1"/>
    </source>
</evidence>
<reference evidence="3" key="1">
    <citation type="submission" date="2019-10" db="EMBL/GenBank/DDBJ databases">
        <authorList>
            <consortium name="Genoscope - CEA"/>
            <person name="William W."/>
        </authorList>
    </citation>
    <scope>NUCLEOTIDE SEQUENCE [LARGE SCALE GENOMIC DNA]</scope>
    <source>
        <strain evidence="3">BBR_PRJEB10994</strain>
    </source>
</reference>
<keyword evidence="2 3" id="KW-0378">Hydrolase</keyword>
<protein>
    <submittedName>
        <fullName evidence="3">Guanyl-specific ribonuclease St (Modular protein)</fullName>
        <ecNumber evidence="3">3.1.27.3</ecNumber>
    </submittedName>
</protein>
<name>A0A7Z9DWA8_9CYAN</name>
<dbReference type="GO" id="GO:0003723">
    <property type="term" value="F:RNA binding"/>
    <property type="evidence" value="ECO:0007669"/>
    <property type="project" value="InterPro"/>
</dbReference>
<dbReference type="EMBL" id="CZCS02000013">
    <property type="protein sequence ID" value="VXD14496.1"/>
    <property type="molecule type" value="Genomic_DNA"/>
</dbReference>
<gene>
    <name evidence="3" type="ORF">PL9631_110037</name>
</gene>
<evidence type="ECO:0000256" key="2">
    <source>
        <dbReference type="ARBA" id="ARBA00022801"/>
    </source>
</evidence>
<dbReference type="EC" id="3.1.27.3" evidence="3"/>
<dbReference type="InterPro" id="IPR000026">
    <property type="entry name" value="N1-like"/>
</dbReference>
<dbReference type="Gene3D" id="3.10.450.30">
    <property type="entry name" value="Microbial ribonucleases"/>
    <property type="match status" value="1"/>
</dbReference>
<comment type="caution">
    <text evidence="3">The sequence shown here is derived from an EMBL/GenBank/DDBJ whole genome shotgun (WGS) entry which is preliminary data.</text>
</comment>
<accession>A0A7Z9DWA8</accession>
<dbReference type="OrthoDB" id="9803442at2"/>
<dbReference type="GO" id="GO:0016787">
    <property type="term" value="F:hydrolase activity"/>
    <property type="evidence" value="ECO:0007669"/>
    <property type="project" value="UniProtKB-KW"/>
</dbReference>
<keyword evidence="4" id="KW-1185">Reference proteome</keyword>
<dbReference type="AlphaFoldDB" id="A0A7Z9DWA8"/>
<organism evidence="3 4">
    <name type="scientific">Planktothrix paucivesiculata PCC 9631</name>
    <dbReference type="NCBI Taxonomy" id="671071"/>
    <lineage>
        <taxon>Bacteria</taxon>
        <taxon>Bacillati</taxon>
        <taxon>Cyanobacteriota</taxon>
        <taxon>Cyanophyceae</taxon>
        <taxon>Oscillatoriophycideae</taxon>
        <taxon>Oscillatoriales</taxon>
        <taxon>Microcoleaceae</taxon>
        <taxon>Planktothrix</taxon>
    </lineage>
</organism>
<dbReference type="SUPFAM" id="SSF53933">
    <property type="entry name" value="Microbial ribonucleases"/>
    <property type="match status" value="1"/>
</dbReference>
<dbReference type="GO" id="GO:0004521">
    <property type="term" value="F:RNA endonuclease activity"/>
    <property type="evidence" value="ECO:0007669"/>
    <property type="project" value="InterPro"/>
</dbReference>
<dbReference type="Pfam" id="PF00545">
    <property type="entry name" value="Ribonuclease"/>
    <property type="match status" value="1"/>
</dbReference>